<keyword evidence="2" id="KW-0067">ATP-binding</keyword>
<evidence type="ECO:0000259" key="4">
    <source>
        <dbReference type="Pfam" id="PF01591"/>
    </source>
</evidence>
<protein>
    <recommendedName>
        <fullName evidence="4">6-phosphofructo-2-kinase domain-containing protein</fullName>
    </recommendedName>
</protein>
<reference evidence="5" key="1">
    <citation type="submission" date="2023-10" db="EMBL/GenBank/DDBJ databases">
        <authorList>
            <person name="Chen Y."/>
            <person name="Shah S."/>
            <person name="Dougan E. K."/>
            <person name="Thang M."/>
            <person name="Chan C."/>
        </authorList>
    </citation>
    <scope>NUCLEOTIDE SEQUENCE [LARGE SCALE GENOMIC DNA]</scope>
</reference>
<name>A0ABN9TKS8_9DINO</name>
<sequence>MTERGPASVPPGGAAGSAGAAGPLASQGGAVAASTSSQRPRRRSLGEAAAEVLALQRHRRMQERHLGHRGLGPAVLSEMRGGAHARSGQTAAEPRSAATVPEGPAPHVAEPGSASTAAELSSPSKTPSRLDILDPEPACWRASRCGEARASQHRPAPQVALWEPGEGRLENFWMPQAPPSPAGALPSPVGALSKPGRGHDFRADLSRQGALGNAGRLHVGLAPRADSAARSHGLPRRASSIGAVSPTLCGGSGPPRALRASGLVSAAVGYALGRRASAEPRRGRGGGGRISRLWPRRPSLPTRDSANSAGIMEEMLFDKEDSTPYERQVTPNGTAFSPISRSDIKPTAEHELLDVGQVYGLGGYSQYNRVLLCMVGLPARGKSYIVKMLTRYLTWSGFPVKAFNAGNLRRHMGKAGADANFFDKNNKEMSALRERIASQCMEEAIGWLEEQQGVCVAIFDATNTTRKRRAKIVQRCGKGSGLTPVFVESICDDPEILKENYRLKLGNDDYQGMDPEKARVDFLERVRQYEDAYEAVEDEELGENISYIKMFNVGQKVVMHRITGYLTSQVASYLSNCHICQRSIWLTRHAETEDHLAGKLGSVREELTPNGHRYCRFVAEMLRSCKRQMLRAGETTDREVLVLLGTAPVHAATLNSLKSVPDVAEDRIHFTGMSTSLLNELDGGVCNGMTYEQIQREHPDIWEAREKDKLNFRYPGAGGESYADVIGRLRPIIIELERQRRSVLVISHLAVQRCLYAYFTGCPIQDTPYLELPMHTVVELRPKPHGAAVRQAHFDDDSPALNEAMRSQVEPR</sequence>
<feature type="compositionally biased region" description="Polar residues" evidence="3">
    <location>
        <begin position="329"/>
        <end position="340"/>
    </location>
</feature>
<feature type="compositionally biased region" description="Low complexity" evidence="3">
    <location>
        <begin position="1"/>
        <end position="30"/>
    </location>
</feature>
<feature type="region of interest" description="Disordered" evidence="3">
    <location>
        <begin position="278"/>
        <end position="305"/>
    </location>
</feature>
<feature type="region of interest" description="Disordered" evidence="3">
    <location>
        <begin position="79"/>
        <end position="132"/>
    </location>
</feature>
<feature type="domain" description="6-phosphofructo-2-kinase" evidence="4">
    <location>
        <begin position="366"/>
        <end position="579"/>
    </location>
</feature>
<dbReference type="Pfam" id="PF00300">
    <property type="entry name" value="His_Phos_1"/>
    <property type="match status" value="1"/>
</dbReference>
<evidence type="ECO:0000313" key="5">
    <source>
        <dbReference type="EMBL" id="CAK0846549.1"/>
    </source>
</evidence>
<dbReference type="InterPro" id="IPR003094">
    <property type="entry name" value="6Pfruct_kin"/>
</dbReference>
<feature type="compositionally biased region" description="Polar residues" evidence="3">
    <location>
        <begin position="113"/>
        <end position="127"/>
    </location>
</feature>
<dbReference type="Gene3D" id="3.40.50.1240">
    <property type="entry name" value="Phosphoglycerate mutase-like"/>
    <property type="match status" value="1"/>
</dbReference>
<evidence type="ECO:0000256" key="2">
    <source>
        <dbReference type="ARBA" id="ARBA00022840"/>
    </source>
</evidence>
<dbReference type="CDD" id="cd07067">
    <property type="entry name" value="HP_PGM_like"/>
    <property type="match status" value="1"/>
</dbReference>
<dbReference type="PANTHER" id="PTHR10606:SF32">
    <property type="entry name" value="6-PHOSPHOFRUCTO-2-KINASE 1"/>
    <property type="match status" value="1"/>
</dbReference>
<dbReference type="PANTHER" id="PTHR10606">
    <property type="entry name" value="6-PHOSPHOFRUCTO-2-KINASE/FRUCTOSE-2,6-BISPHOSPHATASE"/>
    <property type="match status" value="1"/>
</dbReference>
<dbReference type="SUPFAM" id="SSF52540">
    <property type="entry name" value="P-loop containing nucleoside triphosphate hydrolases"/>
    <property type="match status" value="1"/>
</dbReference>
<proteinExistence type="predicted"/>
<keyword evidence="6" id="KW-1185">Reference proteome</keyword>
<dbReference type="InterPro" id="IPR013079">
    <property type="entry name" value="6Phosfructo_kin"/>
</dbReference>
<dbReference type="Proteomes" id="UP001189429">
    <property type="component" value="Unassembled WGS sequence"/>
</dbReference>
<feature type="region of interest" description="Disordered" evidence="3">
    <location>
        <begin position="1"/>
        <end position="50"/>
    </location>
</feature>
<accession>A0ABN9TKS8</accession>
<dbReference type="SUPFAM" id="SSF53254">
    <property type="entry name" value="Phosphoglycerate mutase-like"/>
    <property type="match status" value="1"/>
</dbReference>
<dbReference type="Pfam" id="PF01591">
    <property type="entry name" value="6PF2K"/>
    <property type="match status" value="1"/>
</dbReference>
<dbReference type="EMBL" id="CAUYUJ010014832">
    <property type="protein sequence ID" value="CAK0846549.1"/>
    <property type="molecule type" value="Genomic_DNA"/>
</dbReference>
<dbReference type="InterPro" id="IPR013078">
    <property type="entry name" value="His_Pase_superF_clade-1"/>
</dbReference>
<evidence type="ECO:0000313" key="6">
    <source>
        <dbReference type="Proteomes" id="UP001189429"/>
    </source>
</evidence>
<gene>
    <name evidence="5" type="ORF">PCOR1329_LOCUS40019</name>
</gene>
<organism evidence="5 6">
    <name type="scientific">Prorocentrum cordatum</name>
    <dbReference type="NCBI Taxonomy" id="2364126"/>
    <lineage>
        <taxon>Eukaryota</taxon>
        <taxon>Sar</taxon>
        <taxon>Alveolata</taxon>
        <taxon>Dinophyceae</taxon>
        <taxon>Prorocentrales</taxon>
        <taxon>Prorocentraceae</taxon>
        <taxon>Prorocentrum</taxon>
    </lineage>
</organism>
<dbReference type="InterPro" id="IPR027417">
    <property type="entry name" value="P-loop_NTPase"/>
</dbReference>
<dbReference type="InterPro" id="IPR029033">
    <property type="entry name" value="His_PPase_superfam"/>
</dbReference>
<evidence type="ECO:0000256" key="1">
    <source>
        <dbReference type="ARBA" id="ARBA00022741"/>
    </source>
</evidence>
<keyword evidence="1" id="KW-0547">Nucleotide-binding</keyword>
<dbReference type="Gene3D" id="3.40.50.300">
    <property type="entry name" value="P-loop containing nucleotide triphosphate hydrolases"/>
    <property type="match status" value="1"/>
</dbReference>
<dbReference type="PRINTS" id="PR00991">
    <property type="entry name" value="6PFRUCTKNASE"/>
</dbReference>
<evidence type="ECO:0000256" key="3">
    <source>
        <dbReference type="SAM" id="MobiDB-lite"/>
    </source>
</evidence>
<feature type="region of interest" description="Disordered" evidence="3">
    <location>
        <begin position="321"/>
        <end position="341"/>
    </location>
</feature>
<comment type="caution">
    <text evidence="5">The sequence shown here is derived from an EMBL/GenBank/DDBJ whole genome shotgun (WGS) entry which is preliminary data.</text>
</comment>